<dbReference type="PROSITE" id="PS01081">
    <property type="entry name" value="HTH_TETR_1"/>
    <property type="match status" value="1"/>
</dbReference>
<dbReference type="GO" id="GO:0003700">
    <property type="term" value="F:DNA-binding transcription factor activity"/>
    <property type="evidence" value="ECO:0007669"/>
    <property type="project" value="TreeGrafter"/>
</dbReference>
<proteinExistence type="predicted"/>
<protein>
    <submittedName>
        <fullName evidence="7">Transcriptional regulator</fullName>
    </submittedName>
</protein>
<dbReference type="FunFam" id="1.10.10.60:FF:000141">
    <property type="entry name" value="TetR family transcriptional regulator"/>
    <property type="match status" value="1"/>
</dbReference>
<dbReference type="SUPFAM" id="SSF46689">
    <property type="entry name" value="Homeodomain-like"/>
    <property type="match status" value="1"/>
</dbReference>
<evidence type="ECO:0000313" key="7">
    <source>
        <dbReference type="EMBL" id="APZ50739.1"/>
    </source>
</evidence>
<dbReference type="GO" id="GO:0000976">
    <property type="term" value="F:transcription cis-regulatory region binding"/>
    <property type="evidence" value="ECO:0007669"/>
    <property type="project" value="TreeGrafter"/>
</dbReference>
<dbReference type="PANTHER" id="PTHR30055:SF146">
    <property type="entry name" value="HTH-TYPE TRANSCRIPTIONAL DUAL REGULATOR CECR"/>
    <property type="match status" value="1"/>
</dbReference>
<keyword evidence="2 4" id="KW-0238">DNA-binding</keyword>
<accession>A0A1P8UMV9</accession>
<evidence type="ECO:0000259" key="6">
    <source>
        <dbReference type="PROSITE" id="PS50977"/>
    </source>
</evidence>
<dbReference type="RefSeq" id="WP_076694791.1">
    <property type="nucleotide sequence ID" value="NZ_CP015091.1"/>
</dbReference>
<evidence type="ECO:0000256" key="4">
    <source>
        <dbReference type="PROSITE-ProRule" id="PRU00335"/>
    </source>
</evidence>
<gene>
    <name evidence="7" type="ORF">Ga0080574_TMP405</name>
</gene>
<dbReference type="Pfam" id="PF00440">
    <property type="entry name" value="TetR_N"/>
    <property type="match status" value="1"/>
</dbReference>
<keyword evidence="7" id="KW-0614">Plasmid</keyword>
<dbReference type="Gene3D" id="1.10.10.60">
    <property type="entry name" value="Homeodomain-like"/>
    <property type="match status" value="1"/>
</dbReference>
<evidence type="ECO:0000256" key="5">
    <source>
        <dbReference type="SAM" id="MobiDB-lite"/>
    </source>
</evidence>
<evidence type="ECO:0000256" key="1">
    <source>
        <dbReference type="ARBA" id="ARBA00023015"/>
    </source>
</evidence>
<sequence length="220" mass="24294">MTPQTLSDGAEADAHKRRHAAGQDPEKRRQILEGAWRVFVDQGFDAASMNSICKAAGVSKGTLYVYFENKADLFVALVESKRQALFDGIVGRLAEAGSIEERLLAYATGLAAQLSSDDVIRAQRIVVSVVERMPELGIRFYEAGARQFLNRLETFLREETEAGNLAVPDPALAASQFVELSTTNTWRARLFGRRPDAPDDAEIDRVAREAVRVFMAAYKA</sequence>
<geneLocation type="plasmid" evidence="8">
    <name>ppaby1</name>
</geneLocation>
<feature type="domain" description="HTH tetR-type" evidence="6">
    <location>
        <begin position="25"/>
        <end position="85"/>
    </location>
</feature>
<dbReference type="OrthoDB" id="9816431at2"/>
<dbReference type="InterPro" id="IPR001647">
    <property type="entry name" value="HTH_TetR"/>
</dbReference>
<dbReference type="PROSITE" id="PS50977">
    <property type="entry name" value="HTH_TETR_2"/>
    <property type="match status" value="1"/>
</dbReference>
<feature type="DNA-binding region" description="H-T-H motif" evidence="4">
    <location>
        <begin position="48"/>
        <end position="67"/>
    </location>
</feature>
<reference evidence="7 8" key="1">
    <citation type="submission" date="2016-04" db="EMBL/GenBank/DDBJ databases">
        <title>Deep-sea bacteria in the southern Pacific.</title>
        <authorList>
            <person name="Tang K."/>
        </authorList>
    </citation>
    <scope>NUCLEOTIDE SEQUENCE [LARGE SCALE GENOMIC DNA]</scope>
    <source>
        <strain evidence="7 8">JLT2014</strain>
        <plasmid evidence="8">ppaby1</plasmid>
    </source>
</reference>
<dbReference type="InterPro" id="IPR023772">
    <property type="entry name" value="DNA-bd_HTH_TetR-type_CS"/>
</dbReference>
<dbReference type="EMBL" id="CP015091">
    <property type="protein sequence ID" value="APZ50739.1"/>
    <property type="molecule type" value="Genomic_DNA"/>
</dbReference>
<dbReference type="InterPro" id="IPR039536">
    <property type="entry name" value="TetR_C_Proteobacteria"/>
</dbReference>
<dbReference type="Gene3D" id="1.10.357.10">
    <property type="entry name" value="Tetracycline Repressor, domain 2"/>
    <property type="match status" value="1"/>
</dbReference>
<dbReference type="InterPro" id="IPR009057">
    <property type="entry name" value="Homeodomain-like_sf"/>
</dbReference>
<dbReference type="InterPro" id="IPR036271">
    <property type="entry name" value="Tet_transcr_reg_TetR-rel_C_sf"/>
</dbReference>
<keyword evidence="8" id="KW-1185">Reference proteome</keyword>
<evidence type="ECO:0000256" key="3">
    <source>
        <dbReference type="ARBA" id="ARBA00023163"/>
    </source>
</evidence>
<evidence type="ECO:0000256" key="2">
    <source>
        <dbReference type="ARBA" id="ARBA00023125"/>
    </source>
</evidence>
<evidence type="ECO:0000313" key="8">
    <source>
        <dbReference type="Proteomes" id="UP000187059"/>
    </source>
</evidence>
<dbReference type="InterPro" id="IPR050109">
    <property type="entry name" value="HTH-type_TetR-like_transc_reg"/>
</dbReference>
<dbReference type="PRINTS" id="PR00455">
    <property type="entry name" value="HTHTETR"/>
</dbReference>
<dbReference type="KEGG" id="paby:Ga0080574_TMP405"/>
<dbReference type="AlphaFoldDB" id="A0A1P8UMV9"/>
<dbReference type="SUPFAM" id="SSF48498">
    <property type="entry name" value="Tetracyclin repressor-like, C-terminal domain"/>
    <property type="match status" value="1"/>
</dbReference>
<keyword evidence="1" id="KW-0805">Transcription regulation</keyword>
<dbReference type="PANTHER" id="PTHR30055">
    <property type="entry name" value="HTH-TYPE TRANSCRIPTIONAL REGULATOR RUTR"/>
    <property type="match status" value="1"/>
</dbReference>
<keyword evidence="3" id="KW-0804">Transcription</keyword>
<organism evidence="7 8">
    <name type="scientific">Salipiger abyssi</name>
    <dbReference type="NCBI Taxonomy" id="1250539"/>
    <lineage>
        <taxon>Bacteria</taxon>
        <taxon>Pseudomonadati</taxon>
        <taxon>Pseudomonadota</taxon>
        <taxon>Alphaproteobacteria</taxon>
        <taxon>Rhodobacterales</taxon>
        <taxon>Roseobacteraceae</taxon>
        <taxon>Salipiger</taxon>
    </lineage>
</organism>
<feature type="region of interest" description="Disordered" evidence="5">
    <location>
        <begin position="1"/>
        <end position="26"/>
    </location>
</feature>
<dbReference type="Pfam" id="PF14246">
    <property type="entry name" value="TetR_C_7"/>
    <property type="match status" value="1"/>
</dbReference>
<dbReference type="Proteomes" id="UP000187059">
    <property type="component" value="Plasmid pPABY1"/>
</dbReference>
<name>A0A1P8UMV9_9RHOB</name>